<gene>
    <name evidence="1" type="ORF">LCGC14_0228310</name>
</gene>
<accession>A0A0F9USL0</accession>
<sequence length="225" mass="25219">MNIPYIQVDEVFHVGALEVSQKARQAKWSLEAFCLSVSLHPHDWTSIAKLGGNPVWQLSRPGSLWLDVLTLKAAARANIIAWAVDQGFAEPATYWRSWSTDDDGEWSYIRCASLEAAEYELDDPDEEGPCADGSRMDVEHGHRLTELGMTELERWQDASECLDGVVILYARDVISAEEPRLAGLWWGEAYDPAILSCPRGAILPSRLSQFETVNLDEPHSDDFDI</sequence>
<proteinExistence type="predicted"/>
<evidence type="ECO:0000313" key="1">
    <source>
        <dbReference type="EMBL" id="KKN90462.1"/>
    </source>
</evidence>
<organism evidence="1">
    <name type="scientific">marine sediment metagenome</name>
    <dbReference type="NCBI Taxonomy" id="412755"/>
    <lineage>
        <taxon>unclassified sequences</taxon>
        <taxon>metagenomes</taxon>
        <taxon>ecological metagenomes</taxon>
    </lineage>
</organism>
<protein>
    <submittedName>
        <fullName evidence="1">Uncharacterized protein</fullName>
    </submittedName>
</protein>
<name>A0A0F9USL0_9ZZZZ</name>
<dbReference type="AlphaFoldDB" id="A0A0F9USL0"/>
<comment type="caution">
    <text evidence="1">The sequence shown here is derived from an EMBL/GenBank/DDBJ whole genome shotgun (WGS) entry which is preliminary data.</text>
</comment>
<reference evidence="1" key="1">
    <citation type="journal article" date="2015" name="Nature">
        <title>Complex archaea that bridge the gap between prokaryotes and eukaryotes.</title>
        <authorList>
            <person name="Spang A."/>
            <person name="Saw J.H."/>
            <person name="Jorgensen S.L."/>
            <person name="Zaremba-Niedzwiedzka K."/>
            <person name="Martijn J."/>
            <person name="Lind A.E."/>
            <person name="van Eijk R."/>
            <person name="Schleper C."/>
            <person name="Guy L."/>
            <person name="Ettema T.J."/>
        </authorList>
    </citation>
    <scope>NUCLEOTIDE SEQUENCE</scope>
</reference>
<dbReference type="EMBL" id="LAZR01000110">
    <property type="protein sequence ID" value="KKN90462.1"/>
    <property type="molecule type" value="Genomic_DNA"/>
</dbReference>